<dbReference type="GO" id="GO:0004055">
    <property type="term" value="F:argininosuccinate synthase activity"/>
    <property type="evidence" value="ECO:0007669"/>
    <property type="project" value="UniProtKB-EC"/>
</dbReference>
<dbReference type="PROSITE" id="PS00565">
    <property type="entry name" value="ARGININOSUCCIN_SYN_2"/>
    <property type="match status" value="1"/>
</dbReference>
<dbReference type="GO" id="GO:0005524">
    <property type="term" value="F:ATP binding"/>
    <property type="evidence" value="ECO:0007669"/>
    <property type="project" value="UniProtKB-KW"/>
</dbReference>
<keyword evidence="9" id="KW-0067">ATP-binding</keyword>
<dbReference type="GO" id="GO:0000050">
    <property type="term" value="P:urea cycle"/>
    <property type="evidence" value="ECO:0007669"/>
    <property type="project" value="TreeGrafter"/>
</dbReference>
<comment type="similarity">
    <text evidence="11">Belongs to the argininosuccinate synthase family. Type 1 subfamily.</text>
</comment>
<evidence type="ECO:0000256" key="9">
    <source>
        <dbReference type="ARBA" id="ARBA00022840"/>
    </source>
</evidence>
<dbReference type="CDD" id="cd01999">
    <property type="entry name" value="ASS"/>
    <property type="match status" value="1"/>
</dbReference>
<dbReference type="AlphaFoldDB" id="A0A4S4KPY4"/>
<comment type="pathway">
    <text evidence="1">Amino-acid biosynthesis; L-arginine biosynthesis; L-arginine from L-ornithine and carbamoyl phosphate: step 2/3.</text>
</comment>
<feature type="domain" description="Arginosuccinate synthase C-terminal" evidence="13">
    <location>
        <begin position="180"/>
        <end position="401"/>
    </location>
</feature>
<evidence type="ECO:0000256" key="6">
    <source>
        <dbReference type="ARBA" id="ARBA00022598"/>
    </source>
</evidence>
<dbReference type="UniPathway" id="UPA00068">
    <property type="reaction ID" value="UER00113"/>
</dbReference>
<evidence type="ECO:0000256" key="8">
    <source>
        <dbReference type="ARBA" id="ARBA00022741"/>
    </source>
</evidence>
<evidence type="ECO:0000313" key="14">
    <source>
        <dbReference type="EMBL" id="THH00656.1"/>
    </source>
</evidence>
<sequence>MSESKGRVLLAYSGGLDTSCILAWLIEEGYEVYAFMADVGQEEDFEAARVKALKVGAKKFFLEDLKREFVTELIYPAVQANCIYENVYLLGTSLARPVIARGMMAIADREGCDFVSHGCTGKGNDQVRFELAFYGLKPDIKVIAPWRIPAFYHRFAGRQALLAFAAEKNIPVQQTAAKPWSTDENLFHISYEAGILEDPNITPPTDMWKLTTAPEDAPNTPERISIEFKAGLPVKVTAGDKTYTDPVDVFLALNALARKHGIGRIDIVENRFIGVKSRGCYESPAATILRVAHMDIEGLTLDRNVRALRDQFVTVELSKILYNGHWFTPEREFVVSAIPASQRTVNGVVRLKLYKGNVVVEGRFSDEGLYDAKESSMDELGGFEPTDTTGFIQIESIRIKKWAPSDSCM</sequence>
<proteinExistence type="inferred from homology"/>
<dbReference type="InterPro" id="IPR048267">
    <property type="entry name" value="Arginosuc_syn_N"/>
</dbReference>
<dbReference type="InterPro" id="IPR001518">
    <property type="entry name" value="Arginosuc_synth"/>
</dbReference>
<evidence type="ECO:0000256" key="5">
    <source>
        <dbReference type="ARBA" id="ARBA00022571"/>
    </source>
</evidence>
<keyword evidence="7" id="KW-0028">Amino-acid biosynthesis</keyword>
<dbReference type="EMBL" id="SGPJ01000044">
    <property type="protein sequence ID" value="THH00656.1"/>
    <property type="molecule type" value="Genomic_DNA"/>
</dbReference>
<protein>
    <recommendedName>
        <fullName evidence="4">Argininosuccinate synthase</fullName>
        <ecNumber evidence="3">6.3.4.5</ecNumber>
    </recommendedName>
    <alternativeName>
        <fullName evidence="10">Citrulline--aspartate ligase</fullName>
    </alternativeName>
</protein>
<dbReference type="InterPro" id="IPR024074">
    <property type="entry name" value="AS_cat/multimer_dom_body"/>
</dbReference>
<dbReference type="FunFam" id="3.40.50.620:FF:000019">
    <property type="entry name" value="Argininosuccinate synthase"/>
    <property type="match status" value="1"/>
</dbReference>
<evidence type="ECO:0000313" key="15">
    <source>
        <dbReference type="Proteomes" id="UP000309038"/>
    </source>
</evidence>
<dbReference type="GO" id="GO:0000053">
    <property type="term" value="P:argininosuccinate metabolic process"/>
    <property type="evidence" value="ECO:0007669"/>
    <property type="project" value="TreeGrafter"/>
</dbReference>
<dbReference type="SUPFAM" id="SSF69864">
    <property type="entry name" value="Argininosuccinate synthetase, C-terminal domain"/>
    <property type="match status" value="1"/>
</dbReference>
<dbReference type="NCBIfam" id="NF001770">
    <property type="entry name" value="PRK00509.1"/>
    <property type="match status" value="1"/>
</dbReference>
<evidence type="ECO:0000259" key="13">
    <source>
        <dbReference type="Pfam" id="PF20979"/>
    </source>
</evidence>
<dbReference type="HAMAP" id="MF_00005">
    <property type="entry name" value="Arg_succ_synth_type1"/>
    <property type="match status" value="1"/>
</dbReference>
<dbReference type="PANTHER" id="PTHR11587:SF2">
    <property type="entry name" value="ARGININOSUCCINATE SYNTHASE"/>
    <property type="match status" value="1"/>
</dbReference>
<feature type="domain" description="Arginosuccinate synthase-like N-terminal" evidence="12">
    <location>
        <begin position="7"/>
        <end position="171"/>
    </location>
</feature>
<evidence type="ECO:0000256" key="2">
    <source>
        <dbReference type="ARBA" id="ARBA00011881"/>
    </source>
</evidence>
<dbReference type="EC" id="6.3.4.5" evidence="3"/>
<dbReference type="SUPFAM" id="SSF52402">
    <property type="entry name" value="Adenine nucleotide alpha hydrolases-like"/>
    <property type="match status" value="1"/>
</dbReference>
<reference evidence="14 15" key="1">
    <citation type="submission" date="2019-02" db="EMBL/GenBank/DDBJ databases">
        <title>Genome sequencing of the rare red list fungi Phlebia centrifuga.</title>
        <authorList>
            <person name="Buettner E."/>
            <person name="Kellner H."/>
        </authorList>
    </citation>
    <scope>NUCLEOTIDE SEQUENCE [LARGE SCALE GENOMIC DNA]</scope>
    <source>
        <strain evidence="14 15">DSM 108282</strain>
    </source>
</reference>
<dbReference type="Pfam" id="PF00764">
    <property type="entry name" value="Arginosuc_synth"/>
    <property type="match status" value="1"/>
</dbReference>
<dbReference type="InterPro" id="IPR048268">
    <property type="entry name" value="Arginosuc_syn_C"/>
</dbReference>
<evidence type="ECO:0000256" key="1">
    <source>
        <dbReference type="ARBA" id="ARBA00004967"/>
    </source>
</evidence>
<keyword evidence="6" id="KW-0436">Ligase</keyword>
<dbReference type="PANTHER" id="PTHR11587">
    <property type="entry name" value="ARGININOSUCCINATE SYNTHASE"/>
    <property type="match status" value="1"/>
</dbReference>
<evidence type="ECO:0000256" key="11">
    <source>
        <dbReference type="ARBA" id="ARBA00060987"/>
    </source>
</evidence>
<evidence type="ECO:0000256" key="3">
    <source>
        <dbReference type="ARBA" id="ARBA00012286"/>
    </source>
</evidence>
<accession>A0A4S4KPY4</accession>
<evidence type="ECO:0000256" key="7">
    <source>
        <dbReference type="ARBA" id="ARBA00022605"/>
    </source>
</evidence>
<gene>
    <name evidence="14" type="ORF">EW026_g1917</name>
</gene>
<keyword evidence="8" id="KW-0547">Nucleotide-binding</keyword>
<dbReference type="InterPro" id="IPR023434">
    <property type="entry name" value="Arginosuc_synth_type_1_subfam"/>
</dbReference>
<dbReference type="Gene3D" id="3.90.1260.10">
    <property type="entry name" value="Argininosuccinate synthetase, chain A, domain 2"/>
    <property type="match status" value="1"/>
</dbReference>
<dbReference type="Proteomes" id="UP000309038">
    <property type="component" value="Unassembled WGS sequence"/>
</dbReference>
<dbReference type="InterPro" id="IPR018223">
    <property type="entry name" value="Arginosuc_synth_CS"/>
</dbReference>
<dbReference type="NCBIfam" id="TIGR00032">
    <property type="entry name" value="argG"/>
    <property type="match status" value="1"/>
</dbReference>
<evidence type="ECO:0000256" key="4">
    <source>
        <dbReference type="ARBA" id="ARBA00014810"/>
    </source>
</evidence>
<evidence type="ECO:0000256" key="10">
    <source>
        <dbReference type="ARBA" id="ARBA00029916"/>
    </source>
</evidence>
<dbReference type="GO" id="GO:0005737">
    <property type="term" value="C:cytoplasm"/>
    <property type="evidence" value="ECO:0007669"/>
    <property type="project" value="TreeGrafter"/>
</dbReference>
<dbReference type="InterPro" id="IPR014729">
    <property type="entry name" value="Rossmann-like_a/b/a_fold"/>
</dbReference>
<keyword evidence="5" id="KW-0055">Arginine biosynthesis</keyword>
<dbReference type="Gene3D" id="3.40.50.620">
    <property type="entry name" value="HUPs"/>
    <property type="match status" value="1"/>
</dbReference>
<comment type="subunit">
    <text evidence="2">Homotetramer.</text>
</comment>
<dbReference type="Pfam" id="PF20979">
    <property type="entry name" value="Arginosuc_syn_C"/>
    <property type="match status" value="1"/>
</dbReference>
<dbReference type="PROSITE" id="PS00564">
    <property type="entry name" value="ARGININOSUCCIN_SYN_1"/>
    <property type="match status" value="1"/>
</dbReference>
<dbReference type="GO" id="GO:0006526">
    <property type="term" value="P:L-arginine biosynthetic process"/>
    <property type="evidence" value="ECO:0007669"/>
    <property type="project" value="UniProtKB-UniPathway"/>
</dbReference>
<keyword evidence="15" id="KW-1185">Reference proteome</keyword>
<dbReference type="FunFam" id="3.90.1260.10:FF:000003">
    <property type="entry name" value="Argininosuccinate synthase"/>
    <property type="match status" value="1"/>
</dbReference>
<organism evidence="14 15">
    <name type="scientific">Hermanssonia centrifuga</name>
    <dbReference type="NCBI Taxonomy" id="98765"/>
    <lineage>
        <taxon>Eukaryota</taxon>
        <taxon>Fungi</taxon>
        <taxon>Dikarya</taxon>
        <taxon>Basidiomycota</taxon>
        <taxon>Agaricomycotina</taxon>
        <taxon>Agaricomycetes</taxon>
        <taxon>Polyporales</taxon>
        <taxon>Meruliaceae</taxon>
        <taxon>Hermanssonia</taxon>
    </lineage>
</organism>
<comment type="caution">
    <text evidence="14">The sequence shown here is derived from an EMBL/GenBank/DDBJ whole genome shotgun (WGS) entry which is preliminary data.</text>
</comment>
<evidence type="ECO:0000259" key="12">
    <source>
        <dbReference type="Pfam" id="PF00764"/>
    </source>
</evidence>
<name>A0A4S4KPY4_9APHY</name>